<dbReference type="RefSeq" id="WP_179816738.1">
    <property type="nucleotide sequence ID" value="NZ_JACBZD010000002.1"/>
</dbReference>
<evidence type="ECO:0000313" key="5">
    <source>
        <dbReference type="Proteomes" id="UP000567795"/>
    </source>
</evidence>
<dbReference type="GO" id="GO:0000731">
    <property type="term" value="P:DNA synthesis involved in DNA repair"/>
    <property type="evidence" value="ECO:0007669"/>
    <property type="project" value="TreeGrafter"/>
</dbReference>
<evidence type="ECO:0000259" key="3">
    <source>
        <dbReference type="Pfam" id="PF13476"/>
    </source>
</evidence>
<dbReference type="GO" id="GO:0009432">
    <property type="term" value="P:SOS response"/>
    <property type="evidence" value="ECO:0007669"/>
    <property type="project" value="UniProtKB-KW"/>
</dbReference>
<sequence>MTDPESPLTLLTFTELCQAVERSLHRATGPRKRRAWAKLRDLAEEMRAQADATDELFTAPEPWRLLHVSVTGYQGAAVKAGFRVNPAPGITVVHGPNGSGKSTIAGGIRTALAGTTRWWTSRERISGRSGRQYLWEPLHRAVGAPDSSTEVHLGRGAERLVISAVLDADGEVVEHTCHWTTADGTSREVNLVQTSWRHALEAHPPVFSYADVERRVQQSGDLREYIENLLALGGCFEMLNDRVARERQASAEAHKRLEQARKAALERLREIDEKWTEGRSDEHLTEITWPDPVEDIEAWLEENGLTEYGGTVPEVVPRHLEVIDAAVEGVRAALCGIDERATSERLALARPLAELHAHAHALSEVGSTCPLCDTDVEDWRERLGTVVGGLVEVDPAHEALRRAVTRLVDALGSEFEDVVGVLASFEGQTTVPVDHLRETRAAAELFLRFVENHGRRDSPTFRRLLTLLHGSLSTDTWRMAGKEAVSLSEHARQWRRERRQAVDGFVRVWRADAVTARDHELWGDTRDCVTHLAGQLRDARTESLTPVFGEHVRSMLSDARISLDGLRLTSLRAEAAMSGASGSMQLNMLSAGQRNAFLLAPLLSTLDAGPFGFLILDDPVHAFDEIRIDRLSQALARVSRTRRVVVFTHDERLKEHLMARASNFESWAITREPSTGLISLDPTHSLWALLLDDASHICRLSTNHPYGCTLTVTQTVRGLCRQALDNALRQCLVIDAVASSRDIDADLAAIDGRNTTQQRLDTMKTLLSESAVRRLSAAEHMVHAHLAGWNRASHGRRGEAGKEQLAAEIAAAREACALLVAPADD</sequence>
<dbReference type="GO" id="GO:0006302">
    <property type="term" value="P:double-strand break repair"/>
    <property type="evidence" value="ECO:0007669"/>
    <property type="project" value="InterPro"/>
</dbReference>
<dbReference type="SUPFAM" id="SSF52540">
    <property type="entry name" value="P-loop containing nucleoside triphosphate hydrolases"/>
    <property type="match status" value="1"/>
</dbReference>
<dbReference type="Proteomes" id="UP000567795">
    <property type="component" value="Unassembled WGS sequence"/>
</dbReference>
<proteinExistence type="predicted"/>
<dbReference type="PANTHER" id="PTHR32182:SF22">
    <property type="entry name" value="ATP-DEPENDENT ENDONUCLEASE, OLD FAMILY-RELATED"/>
    <property type="match status" value="1"/>
</dbReference>
<dbReference type="InterPro" id="IPR038729">
    <property type="entry name" value="Rad50/SbcC_AAA"/>
</dbReference>
<organism evidence="4 5">
    <name type="scientific">Allostreptomyces psammosilenae</name>
    <dbReference type="NCBI Taxonomy" id="1892865"/>
    <lineage>
        <taxon>Bacteria</taxon>
        <taxon>Bacillati</taxon>
        <taxon>Actinomycetota</taxon>
        <taxon>Actinomycetes</taxon>
        <taxon>Kitasatosporales</taxon>
        <taxon>Streptomycetaceae</taxon>
        <taxon>Allostreptomyces</taxon>
    </lineage>
</organism>
<comment type="caution">
    <text evidence="4">The sequence shown here is derived from an EMBL/GenBank/DDBJ whole genome shotgun (WGS) entry which is preliminary data.</text>
</comment>
<dbReference type="InterPro" id="IPR027417">
    <property type="entry name" value="P-loop_NTPase"/>
</dbReference>
<keyword evidence="1" id="KW-0227">DNA damage</keyword>
<protein>
    <submittedName>
        <fullName evidence="4">ABC-type transport system involved in cytochrome c biogenesis ATPase subunit</fullName>
    </submittedName>
</protein>
<dbReference type="Pfam" id="PF13476">
    <property type="entry name" value="AAA_23"/>
    <property type="match status" value="1"/>
</dbReference>
<keyword evidence="5" id="KW-1185">Reference proteome</keyword>
<dbReference type="EMBL" id="JACBZD010000002">
    <property type="protein sequence ID" value="NYI07798.1"/>
    <property type="molecule type" value="Genomic_DNA"/>
</dbReference>
<evidence type="ECO:0000256" key="1">
    <source>
        <dbReference type="ARBA" id="ARBA00023236"/>
    </source>
</evidence>
<gene>
    <name evidence="4" type="ORF">FHU37_004827</name>
</gene>
<feature type="coiled-coil region" evidence="2">
    <location>
        <begin position="243"/>
        <end position="274"/>
    </location>
</feature>
<evidence type="ECO:0000313" key="4">
    <source>
        <dbReference type="EMBL" id="NYI07798.1"/>
    </source>
</evidence>
<feature type="domain" description="Rad50/SbcC-type AAA" evidence="3">
    <location>
        <begin position="83"/>
        <end position="117"/>
    </location>
</feature>
<reference evidence="4 5" key="1">
    <citation type="submission" date="2020-07" db="EMBL/GenBank/DDBJ databases">
        <title>Sequencing the genomes of 1000 actinobacteria strains.</title>
        <authorList>
            <person name="Klenk H.-P."/>
        </authorList>
    </citation>
    <scope>NUCLEOTIDE SEQUENCE [LARGE SCALE GENOMIC DNA]</scope>
    <source>
        <strain evidence="4 5">DSM 42178</strain>
    </source>
</reference>
<accession>A0A853ABD1</accession>
<dbReference type="AlphaFoldDB" id="A0A853ABD1"/>
<evidence type="ECO:0000256" key="2">
    <source>
        <dbReference type="SAM" id="Coils"/>
    </source>
</evidence>
<dbReference type="GO" id="GO:0016887">
    <property type="term" value="F:ATP hydrolysis activity"/>
    <property type="evidence" value="ECO:0007669"/>
    <property type="project" value="InterPro"/>
</dbReference>
<dbReference type="PANTHER" id="PTHR32182">
    <property type="entry name" value="DNA REPLICATION AND REPAIR PROTEIN RECF"/>
    <property type="match status" value="1"/>
</dbReference>
<keyword evidence="2" id="KW-0175">Coiled coil</keyword>
<keyword evidence="1" id="KW-0742">SOS response</keyword>
<dbReference type="Gene3D" id="3.40.50.300">
    <property type="entry name" value="P-loop containing nucleotide triphosphate hydrolases"/>
    <property type="match status" value="2"/>
</dbReference>
<name>A0A853ABD1_9ACTN</name>